<dbReference type="InterPro" id="IPR029055">
    <property type="entry name" value="Ntn_hydrolases_N"/>
</dbReference>
<evidence type="ECO:0000256" key="2">
    <source>
        <dbReference type="ARBA" id="ARBA00005752"/>
    </source>
</evidence>
<dbReference type="CDD" id="cd01991">
    <property type="entry name" value="Asn_synthase_B_C"/>
    <property type="match status" value="1"/>
</dbReference>
<keyword evidence="6 8" id="KW-0315">Glutamine amidotransferase</keyword>
<comment type="pathway">
    <text evidence="1">Amino-acid biosynthesis; L-asparagine biosynthesis; L-asparagine from L-aspartate (L-Gln route): step 1/1.</text>
</comment>
<dbReference type="SUPFAM" id="SSF52402">
    <property type="entry name" value="Adenine nucleotide alpha hydrolases-like"/>
    <property type="match status" value="1"/>
</dbReference>
<dbReference type="Gene3D" id="3.40.50.620">
    <property type="entry name" value="HUPs"/>
    <property type="match status" value="1"/>
</dbReference>
<dbReference type="GO" id="GO:0004066">
    <property type="term" value="F:asparagine synthase (glutamine-hydrolyzing) activity"/>
    <property type="evidence" value="ECO:0007669"/>
    <property type="project" value="UniProtKB-EC"/>
</dbReference>
<dbReference type="RefSeq" id="WP_147744747.1">
    <property type="nucleotide sequence ID" value="NZ_VRUR01000002.1"/>
</dbReference>
<evidence type="ECO:0000256" key="3">
    <source>
        <dbReference type="ARBA" id="ARBA00012737"/>
    </source>
</evidence>
<gene>
    <name evidence="12" type="primary">asnB</name>
    <name evidence="12" type="ORF">FVB32_15560</name>
</gene>
<accession>A0A5C8V3K2</accession>
<dbReference type="InterPro" id="IPR017932">
    <property type="entry name" value="GATase_2_dom"/>
</dbReference>
<evidence type="ECO:0000256" key="5">
    <source>
        <dbReference type="ARBA" id="ARBA00022840"/>
    </source>
</evidence>
<dbReference type="InterPro" id="IPR006426">
    <property type="entry name" value="Asn_synth_AEB"/>
</dbReference>
<evidence type="ECO:0000256" key="10">
    <source>
        <dbReference type="PIRSR" id="PIRSR001589-3"/>
    </source>
</evidence>
<dbReference type="EC" id="6.3.5.4" evidence="3"/>
<dbReference type="AlphaFoldDB" id="A0A5C8V3K2"/>
<dbReference type="PANTHER" id="PTHR43284">
    <property type="entry name" value="ASPARAGINE SYNTHETASE (GLUTAMINE-HYDROLYZING)"/>
    <property type="match status" value="1"/>
</dbReference>
<dbReference type="InterPro" id="IPR014729">
    <property type="entry name" value="Rossmann-like_a/b/a_fold"/>
</dbReference>
<keyword evidence="8" id="KW-0061">Asparagine biosynthesis</keyword>
<sequence>MCGIYGAIGPYSSEEVEAKLKLTQFRGPDFYGYKAINLPNGRKLSLAHNRLSILDLDQRSHQPFTYNEGGITVVYNGEIYNYNTIKNKLVSAGYKFKTTSDTEVICAAYLEYGYSCVKKFNGMFAFVIYDQEKQILFGSRDRLGQKPFYYSITEGGFEFASQLSSIQLYNKGLSISKRAIREYLSWGVIPDTLSIFNEVEKLRAGHYFVYSITSGDFEVEPFWDIDVSGKSKFSGSYLDAKQELEEILTDAVKIRLVADVPVGVFLSGGVDSSLVAALATKTTNDKIQTFSVKFSEKGFDESVYAQEVANHIQTDHHIINCNPKEGIDLIENFTSFYDEPFSDSSAIPSMLLAKYTRKHVTVALSGDGGDESFLGYHRYNWVTYLTKIYGLPKFLRLFGAGVLNLAPNYRLKIISETIKNKSLNEAYLSTMFNTNPSWMEPNNSTSEFEELKYLFHKNKNVYERVSDFDIKTYLNWDINTKVDRATMAYSLEARAPLMDYRVVDFARSLPTDFKFLKGNQKRILKDILYAHAPKEIFDRPKAGFTMPFKEWFKKDLKDFILSELNENELAIIPGIDVEEVSKMIDQHMKGTWNRYSLIWKLLVLKQWLKNNGKGITIK</sequence>
<proteinExistence type="inferred from homology"/>
<dbReference type="GO" id="GO:0005524">
    <property type="term" value="F:ATP binding"/>
    <property type="evidence" value="ECO:0007669"/>
    <property type="project" value="UniProtKB-KW"/>
</dbReference>
<dbReference type="InterPro" id="IPR001962">
    <property type="entry name" value="Asn_synthase"/>
</dbReference>
<keyword evidence="5 9" id="KW-0067">ATP-binding</keyword>
<dbReference type="GO" id="GO:0006529">
    <property type="term" value="P:asparagine biosynthetic process"/>
    <property type="evidence" value="ECO:0007669"/>
    <property type="project" value="UniProtKB-KW"/>
</dbReference>
<dbReference type="CDD" id="cd00712">
    <property type="entry name" value="AsnB"/>
    <property type="match status" value="1"/>
</dbReference>
<keyword evidence="12" id="KW-0436">Ligase</keyword>
<comment type="caution">
    <text evidence="12">The sequence shown here is derived from an EMBL/GenBank/DDBJ whole genome shotgun (WGS) entry which is preliminary data.</text>
</comment>
<keyword evidence="4 9" id="KW-0547">Nucleotide-binding</keyword>
<dbReference type="InterPro" id="IPR033738">
    <property type="entry name" value="AsnB_N"/>
</dbReference>
<comment type="similarity">
    <text evidence="2">Belongs to the asparagine synthetase family.</text>
</comment>
<dbReference type="Gene3D" id="3.60.20.10">
    <property type="entry name" value="Glutamine Phosphoribosylpyrophosphate, subunit 1, domain 1"/>
    <property type="match status" value="1"/>
</dbReference>
<evidence type="ECO:0000256" key="1">
    <source>
        <dbReference type="ARBA" id="ARBA00005187"/>
    </source>
</evidence>
<comment type="catalytic activity">
    <reaction evidence="7">
        <text>L-aspartate + L-glutamine + ATP + H2O = L-asparagine + L-glutamate + AMP + diphosphate + H(+)</text>
        <dbReference type="Rhea" id="RHEA:12228"/>
        <dbReference type="ChEBI" id="CHEBI:15377"/>
        <dbReference type="ChEBI" id="CHEBI:15378"/>
        <dbReference type="ChEBI" id="CHEBI:29985"/>
        <dbReference type="ChEBI" id="CHEBI:29991"/>
        <dbReference type="ChEBI" id="CHEBI:30616"/>
        <dbReference type="ChEBI" id="CHEBI:33019"/>
        <dbReference type="ChEBI" id="CHEBI:58048"/>
        <dbReference type="ChEBI" id="CHEBI:58359"/>
        <dbReference type="ChEBI" id="CHEBI:456215"/>
        <dbReference type="EC" id="6.3.5.4"/>
    </reaction>
</comment>
<dbReference type="Proteomes" id="UP000321456">
    <property type="component" value="Unassembled WGS sequence"/>
</dbReference>
<feature type="active site" description="For GATase activity" evidence="8">
    <location>
        <position position="2"/>
    </location>
</feature>
<dbReference type="Pfam" id="PF13537">
    <property type="entry name" value="GATase_7"/>
    <property type="match status" value="1"/>
</dbReference>
<keyword evidence="13" id="KW-1185">Reference proteome</keyword>
<organism evidence="12 13">
    <name type="scientific">Flagellimonas hymeniacidonis</name>
    <dbReference type="NCBI Taxonomy" id="2603628"/>
    <lineage>
        <taxon>Bacteria</taxon>
        <taxon>Pseudomonadati</taxon>
        <taxon>Bacteroidota</taxon>
        <taxon>Flavobacteriia</taxon>
        <taxon>Flavobacteriales</taxon>
        <taxon>Flavobacteriaceae</taxon>
        <taxon>Flagellimonas</taxon>
    </lineage>
</organism>
<protein>
    <recommendedName>
        <fullName evidence="3">asparagine synthase (glutamine-hydrolyzing)</fullName>
        <ecNumber evidence="3">6.3.5.4</ecNumber>
    </recommendedName>
</protein>
<dbReference type="NCBIfam" id="TIGR01536">
    <property type="entry name" value="asn_synth_AEB"/>
    <property type="match status" value="1"/>
</dbReference>
<dbReference type="PROSITE" id="PS51278">
    <property type="entry name" value="GATASE_TYPE_2"/>
    <property type="match status" value="1"/>
</dbReference>
<feature type="binding site" evidence="9">
    <location>
        <position position="292"/>
    </location>
    <ligand>
        <name>ATP</name>
        <dbReference type="ChEBI" id="CHEBI:30616"/>
    </ligand>
</feature>
<evidence type="ECO:0000256" key="9">
    <source>
        <dbReference type="PIRSR" id="PIRSR001589-2"/>
    </source>
</evidence>
<feature type="binding site" evidence="9">
    <location>
        <position position="101"/>
    </location>
    <ligand>
        <name>L-glutamine</name>
        <dbReference type="ChEBI" id="CHEBI:58359"/>
    </ligand>
</feature>
<dbReference type="EMBL" id="VRUR01000002">
    <property type="protein sequence ID" value="TXN35976.1"/>
    <property type="molecule type" value="Genomic_DNA"/>
</dbReference>
<evidence type="ECO:0000256" key="4">
    <source>
        <dbReference type="ARBA" id="ARBA00022741"/>
    </source>
</evidence>
<dbReference type="PANTHER" id="PTHR43284:SF1">
    <property type="entry name" value="ASPARAGINE SYNTHETASE"/>
    <property type="match status" value="1"/>
</dbReference>
<dbReference type="Pfam" id="PF00733">
    <property type="entry name" value="Asn_synthase"/>
    <property type="match status" value="1"/>
</dbReference>
<evidence type="ECO:0000256" key="6">
    <source>
        <dbReference type="ARBA" id="ARBA00022962"/>
    </source>
</evidence>
<feature type="site" description="Important for beta-aspartyl-AMP intermediate formation" evidence="10">
    <location>
        <position position="367"/>
    </location>
</feature>
<dbReference type="InterPro" id="IPR051786">
    <property type="entry name" value="ASN_synthetase/amidase"/>
</dbReference>
<name>A0A5C8V3K2_9FLAO</name>
<feature type="binding site" evidence="9">
    <location>
        <begin position="365"/>
        <end position="366"/>
    </location>
    <ligand>
        <name>ATP</name>
        <dbReference type="ChEBI" id="CHEBI:30616"/>
    </ligand>
</feature>
<dbReference type="SUPFAM" id="SSF56235">
    <property type="entry name" value="N-terminal nucleophile aminohydrolases (Ntn hydrolases)"/>
    <property type="match status" value="1"/>
</dbReference>
<reference evidence="12 13" key="1">
    <citation type="submission" date="2019-08" db="EMBL/GenBank/DDBJ databases">
        <title>Professor.</title>
        <authorList>
            <person name="Park J.S."/>
        </authorList>
    </citation>
    <scope>NUCLEOTIDE SEQUENCE [LARGE SCALE GENOMIC DNA]</scope>
    <source>
        <strain evidence="12 13">176CP5-101</strain>
    </source>
</reference>
<evidence type="ECO:0000259" key="11">
    <source>
        <dbReference type="PROSITE" id="PS51278"/>
    </source>
</evidence>
<evidence type="ECO:0000256" key="7">
    <source>
        <dbReference type="ARBA" id="ARBA00048741"/>
    </source>
</evidence>
<evidence type="ECO:0000313" key="13">
    <source>
        <dbReference type="Proteomes" id="UP000321456"/>
    </source>
</evidence>
<feature type="domain" description="Glutamine amidotransferase type-2" evidence="11">
    <location>
        <begin position="2"/>
        <end position="213"/>
    </location>
</feature>
<dbReference type="GO" id="GO:0005829">
    <property type="term" value="C:cytosol"/>
    <property type="evidence" value="ECO:0007669"/>
    <property type="project" value="TreeGrafter"/>
</dbReference>
<dbReference type="PIRSF" id="PIRSF001589">
    <property type="entry name" value="Asn_synthetase_glu-h"/>
    <property type="match status" value="1"/>
</dbReference>
<evidence type="ECO:0000256" key="8">
    <source>
        <dbReference type="PIRSR" id="PIRSR001589-1"/>
    </source>
</evidence>
<keyword evidence="8" id="KW-0028">Amino-acid biosynthesis</keyword>
<evidence type="ECO:0000313" key="12">
    <source>
        <dbReference type="EMBL" id="TXN35976.1"/>
    </source>
</evidence>